<dbReference type="InterPro" id="IPR007854">
    <property type="entry name" value="Fip1_dom"/>
</dbReference>
<feature type="region of interest" description="Disordered" evidence="5">
    <location>
        <begin position="136"/>
        <end position="173"/>
    </location>
</feature>
<keyword evidence="3" id="KW-0507">mRNA processing</keyword>
<feature type="compositionally biased region" description="Low complexity" evidence="5">
    <location>
        <begin position="1211"/>
        <end position="1220"/>
    </location>
</feature>
<evidence type="ECO:0000256" key="3">
    <source>
        <dbReference type="ARBA" id="ARBA00022664"/>
    </source>
</evidence>
<feature type="compositionally biased region" description="Basic and acidic residues" evidence="5">
    <location>
        <begin position="649"/>
        <end position="671"/>
    </location>
</feature>
<feature type="compositionally biased region" description="Basic and acidic residues" evidence="5">
    <location>
        <begin position="767"/>
        <end position="789"/>
    </location>
</feature>
<keyword evidence="4" id="KW-0539">Nucleus</keyword>
<feature type="region of interest" description="Disordered" evidence="5">
    <location>
        <begin position="223"/>
        <end position="250"/>
    </location>
</feature>
<feature type="compositionally biased region" description="Acidic residues" evidence="5">
    <location>
        <begin position="197"/>
        <end position="207"/>
    </location>
</feature>
<accession>A0A6A2X221</accession>
<feature type="compositionally biased region" description="Basic and acidic residues" evidence="5">
    <location>
        <begin position="816"/>
        <end position="827"/>
    </location>
</feature>
<feature type="compositionally biased region" description="Polar residues" evidence="5">
    <location>
        <begin position="729"/>
        <end position="740"/>
    </location>
</feature>
<feature type="compositionally biased region" description="Basic and acidic residues" evidence="5">
    <location>
        <begin position="631"/>
        <end position="640"/>
    </location>
</feature>
<feature type="compositionally biased region" description="Basic and acidic residues" evidence="5">
    <location>
        <begin position="1179"/>
        <end position="1210"/>
    </location>
</feature>
<feature type="compositionally biased region" description="Basic and acidic residues" evidence="5">
    <location>
        <begin position="682"/>
        <end position="705"/>
    </location>
</feature>
<evidence type="ECO:0000256" key="1">
    <source>
        <dbReference type="ARBA" id="ARBA00004123"/>
    </source>
</evidence>
<feature type="compositionally biased region" description="Polar residues" evidence="5">
    <location>
        <begin position="1227"/>
        <end position="1240"/>
    </location>
</feature>
<dbReference type="PANTHER" id="PTHR36884">
    <property type="entry name" value="FIP1[III]-LIKE PROTEIN"/>
    <property type="match status" value="1"/>
</dbReference>
<feature type="compositionally biased region" description="Polar residues" evidence="5">
    <location>
        <begin position="594"/>
        <end position="608"/>
    </location>
</feature>
<comment type="subcellular location">
    <subcellularLocation>
        <location evidence="1">Nucleus</location>
    </subcellularLocation>
</comment>
<keyword evidence="8" id="KW-1185">Reference proteome</keyword>
<feature type="compositionally biased region" description="Basic and acidic residues" evidence="5">
    <location>
        <begin position="1284"/>
        <end position="1296"/>
    </location>
</feature>
<evidence type="ECO:0000313" key="8">
    <source>
        <dbReference type="Proteomes" id="UP000436088"/>
    </source>
</evidence>
<evidence type="ECO:0000313" key="7">
    <source>
        <dbReference type="EMBL" id="KAE8668551.1"/>
    </source>
</evidence>
<dbReference type="Pfam" id="PF05182">
    <property type="entry name" value="Fip1"/>
    <property type="match status" value="1"/>
</dbReference>
<feature type="compositionally biased region" description="Basic and acidic residues" evidence="5">
    <location>
        <begin position="835"/>
        <end position="1109"/>
    </location>
</feature>
<comment type="similarity">
    <text evidence="2">Belongs to the FIP1 family.</text>
</comment>
<dbReference type="GO" id="GO:0016607">
    <property type="term" value="C:nuclear speck"/>
    <property type="evidence" value="ECO:0007669"/>
    <property type="project" value="TreeGrafter"/>
</dbReference>
<feature type="domain" description="Pre-mRNA polyadenylation factor Fip1" evidence="6">
    <location>
        <begin position="365"/>
        <end position="406"/>
    </location>
</feature>
<protein>
    <recommendedName>
        <fullName evidence="6">Pre-mRNA polyadenylation factor Fip1 domain-containing protein</fullName>
    </recommendedName>
</protein>
<proteinExistence type="inferred from homology"/>
<sequence>MEDDDEFGDLYTDVLMPFSSSTAPPPSHPPPIPHLHLPIDSNHQSRDGDNTLLGAPVSIPDAQTLASFKFHPPAAPAASLGSIPNRDDSAPEPMVLDSKQEPADGNDVVFDIEEGGSNAIEGSGLDDPIIPCLTESVRQGDSGRDNDGNDNGIEGGGQVEPEGEGDDWDSDSEDDLQIVLNDNNHGHMAMERGGMMGEDDDDDEDGDPLVIVADGDANQGIEEHDWGEGGGQGADGEGKEGADGEGKVGTAGISGGSVVVPKIGYSSHGFHPFHSQFKYVRPGAAPMPGATAGGPGGAPAQVRPVMGAMVGRGRGDWRPPGLKAGLPMQKGFHPSFGMPGWGNNTGRGFGGGLDFTLPSHKTIFEVDIDSFEEKPWKYPGVDLSDFFNFGLNEETWKDYCKQLEQRRLETTMQSKIRVYESGRTEQDYDPDLPPELAAATGQEIPADAANFAKPNGVQNDFTKGTVRIRPPIPTGRAIQVEGGSGERLPSIDTRPPRMRDSDAIIEIVCQDTLDDDSYTGNTVEDQIENDLQREDIRGDLASETNIVHEETEYVNGFPNAYSSRKREPVRSSVPEDDGILPISAEASRPYGPGSRSQSPTYHNVNFGSPNDERHRQGRARKRSPHTTPIRGKQDKFSDTHSDEEESVDSMDRKCPHLVRDAREISVERKGDVDDELELAGRSPDREKDVLMNDTHNDENPLDEKLSSLVHRRKLQEYEDGEDSMAARINENSEARSGSSRDYQKWRDGADDEVVQGGRSSQIAIAKKNLDEHDQNFLRKDSDARREIERSQIVGKPREGSYPPRDFDAGSSHNLHIKMEGFDRRRESGIPNVARQQREDDFHGRKSRTEDLRKRERDNEMSYRNRAKVRESERSDKEDYPPSRKQLDNGIYDAHHDKDASPRHRERSDNGKSRYETADDYDSKRRKDEEYLRRGNADKEAILHGNRESSSSRRKRERDEILEPCKRAEQQRIRDNFDHQSSRDKDEVHRERVEKQRERDEWLRPKQSHDECLSKREREEGRGTARSGHSSEDKAWVGRSRTKDEHKVSEKEYQLKETVRQNEHMKRRDRNGDESFSRHRGREDSYARGHQFTNDERKSRQERKSTRSEHPVNASDSQRGHEKRHKENTRKGRESEGGDQISLGSAKRNQEGLSGHYAETGLKSDEKNENPVHYNPSRKHREDASLNDQQKELKRGRSKLERWTSHKERDFSINSKSSTSSKIKEIGENNNIEASESNTTPDEPVENHSSDNKNVGEPETKDADTRPSEERHLDTVEKLKKRSERFKLPMPKEKDAVAIKMESEPLPSAKNETPAESEVKLERPARKRRFGDETVCKLRASEQELVYSMLTIKVDEILVLEKGGIYGFLYTHD</sequence>
<feature type="compositionally biased region" description="Pro residues" evidence="5">
    <location>
        <begin position="23"/>
        <end position="33"/>
    </location>
</feature>
<dbReference type="InterPro" id="IPR044976">
    <property type="entry name" value="FIPS5/FIPS3-like"/>
</dbReference>
<gene>
    <name evidence="7" type="ORF">F3Y22_tig00112293pilonHSYRG00171</name>
</gene>
<feature type="compositionally biased region" description="Acidic residues" evidence="5">
    <location>
        <begin position="161"/>
        <end position="173"/>
    </location>
</feature>
<feature type="region of interest" description="Disordered" evidence="5">
    <location>
        <begin position="1301"/>
        <end position="1320"/>
    </location>
</feature>
<comment type="caution">
    <text evidence="7">The sequence shown here is derived from an EMBL/GenBank/DDBJ whole genome shotgun (WGS) entry which is preliminary data.</text>
</comment>
<dbReference type="PANTHER" id="PTHR36884:SF1">
    <property type="entry name" value="FIP1[V]-LIKE PROTEIN"/>
    <property type="match status" value="1"/>
</dbReference>
<dbReference type="GO" id="GO:0003723">
    <property type="term" value="F:RNA binding"/>
    <property type="evidence" value="ECO:0007669"/>
    <property type="project" value="TreeGrafter"/>
</dbReference>
<dbReference type="EMBL" id="VEPZ02001545">
    <property type="protein sequence ID" value="KAE8668551.1"/>
    <property type="molecule type" value="Genomic_DNA"/>
</dbReference>
<reference evidence="7" key="1">
    <citation type="submission" date="2019-09" db="EMBL/GenBank/DDBJ databases">
        <title>Draft genome information of white flower Hibiscus syriacus.</title>
        <authorList>
            <person name="Kim Y.-M."/>
        </authorList>
    </citation>
    <scope>NUCLEOTIDE SEQUENCE [LARGE SCALE GENOMIC DNA]</scope>
    <source>
        <strain evidence="7">YM2019G1</strain>
    </source>
</reference>
<feature type="compositionally biased region" description="Basic and acidic residues" evidence="5">
    <location>
        <begin position="1244"/>
        <end position="1277"/>
    </location>
</feature>
<feature type="region of interest" description="Disordered" evidence="5">
    <location>
        <begin position="477"/>
        <end position="499"/>
    </location>
</feature>
<feature type="region of interest" description="Disordered" evidence="5">
    <location>
        <begin position="558"/>
        <end position="1296"/>
    </location>
</feature>
<dbReference type="Proteomes" id="UP000436088">
    <property type="component" value="Unassembled WGS sequence"/>
</dbReference>
<feature type="compositionally biased region" description="Basic and acidic residues" evidence="5">
    <location>
        <begin position="236"/>
        <end position="246"/>
    </location>
</feature>
<feature type="region of interest" description="Disordered" evidence="5">
    <location>
        <begin position="16"/>
        <end position="56"/>
    </location>
</feature>
<dbReference type="GO" id="GO:0006397">
    <property type="term" value="P:mRNA processing"/>
    <property type="evidence" value="ECO:0007669"/>
    <property type="project" value="UniProtKB-KW"/>
</dbReference>
<organism evidence="7 8">
    <name type="scientific">Hibiscus syriacus</name>
    <name type="common">Rose of Sharon</name>
    <dbReference type="NCBI Taxonomy" id="106335"/>
    <lineage>
        <taxon>Eukaryota</taxon>
        <taxon>Viridiplantae</taxon>
        <taxon>Streptophyta</taxon>
        <taxon>Embryophyta</taxon>
        <taxon>Tracheophyta</taxon>
        <taxon>Spermatophyta</taxon>
        <taxon>Magnoliopsida</taxon>
        <taxon>eudicotyledons</taxon>
        <taxon>Gunneridae</taxon>
        <taxon>Pentapetalae</taxon>
        <taxon>rosids</taxon>
        <taxon>malvids</taxon>
        <taxon>Malvales</taxon>
        <taxon>Malvaceae</taxon>
        <taxon>Malvoideae</taxon>
        <taxon>Hibiscus</taxon>
    </lineage>
</organism>
<name>A0A6A2X221_HIBSY</name>
<evidence type="ECO:0000256" key="2">
    <source>
        <dbReference type="ARBA" id="ARBA00007459"/>
    </source>
</evidence>
<evidence type="ECO:0000256" key="5">
    <source>
        <dbReference type="SAM" id="MobiDB-lite"/>
    </source>
</evidence>
<feature type="compositionally biased region" description="Basic residues" evidence="5">
    <location>
        <begin position="615"/>
        <end position="624"/>
    </location>
</feature>
<evidence type="ECO:0000256" key="4">
    <source>
        <dbReference type="ARBA" id="ARBA00023242"/>
    </source>
</evidence>
<feature type="region of interest" description="Disordered" evidence="5">
    <location>
        <begin position="186"/>
        <end position="208"/>
    </location>
</feature>
<evidence type="ECO:0000259" key="6">
    <source>
        <dbReference type="Pfam" id="PF05182"/>
    </source>
</evidence>
<feature type="region of interest" description="Disordered" evidence="5">
    <location>
        <begin position="70"/>
        <end position="110"/>
    </location>
</feature>